<dbReference type="PANTHER" id="PTHR37844">
    <property type="entry name" value="SER/THR PROTEIN PHOSPHATASE SUPERFAMILY (AFU_ORTHOLOGUE AFUA_1G14840)"/>
    <property type="match status" value="1"/>
</dbReference>
<dbReference type="GO" id="GO:0016787">
    <property type="term" value="F:hydrolase activity"/>
    <property type="evidence" value="ECO:0007669"/>
    <property type="project" value="InterPro"/>
</dbReference>
<dbReference type="Pfam" id="PF00149">
    <property type="entry name" value="Metallophos"/>
    <property type="match status" value="1"/>
</dbReference>
<name>A0A7Y9J0F2_9BURK</name>
<comment type="caution">
    <text evidence="2">The sequence shown here is derived from an EMBL/GenBank/DDBJ whole genome shotgun (WGS) entry which is preliminary data.</text>
</comment>
<dbReference type="Proteomes" id="UP000542125">
    <property type="component" value="Unassembled WGS sequence"/>
</dbReference>
<keyword evidence="3" id="KW-1185">Reference proteome</keyword>
<protein>
    <submittedName>
        <fullName evidence="2">Putative phosphodiesterase</fullName>
    </submittedName>
</protein>
<evidence type="ECO:0000313" key="3">
    <source>
        <dbReference type="Proteomes" id="UP000542125"/>
    </source>
</evidence>
<sequence>MRLRILSDLHHETFGGERPIPSADADVVVLAGDIHTQCNGLAWAARRFPNTPIIYVAGNHEYYHAHLQELEAQLREDARRLGIHFLEKNAVILDGVRFLGTTLWTDFDLYGPQGAVAAAHMATQVMPDFRIIETDEGDYTPALSVERHKQSRQWLQMQLDTPFDGTTVVVTHHAPSALSVPEQFQGDTLSPAFSSNLDAMVEQADLWIHGHTHTCFDYPIGRGRVIANPGGYPNENAAFDAALVVDIPAAQ</sequence>
<gene>
    <name evidence="2" type="ORF">FHW18_004721</name>
</gene>
<dbReference type="AlphaFoldDB" id="A0A7Y9J0F2"/>
<evidence type="ECO:0000313" key="2">
    <source>
        <dbReference type="EMBL" id="NYE85414.1"/>
    </source>
</evidence>
<evidence type="ECO:0000259" key="1">
    <source>
        <dbReference type="Pfam" id="PF00149"/>
    </source>
</evidence>
<dbReference type="InterPro" id="IPR004843">
    <property type="entry name" value="Calcineurin-like_PHP"/>
</dbReference>
<dbReference type="EMBL" id="JACBYR010000002">
    <property type="protein sequence ID" value="NYE85414.1"/>
    <property type="molecule type" value="Genomic_DNA"/>
</dbReference>
<dbReference type="RefSeq" id="WP_179589367.1">
    <property type="nucleotide sequence ID" value="NZ_JACBYR010000002.1"/>
</dbReference>
<feature type="domain" description="Calcineurin-like phosphoesterase" evidence="1">
    <location>
        <begin position="2"/>
        <end position="214"/>
    </location>
</feature>
<dbReference type="PANTHER" id="PTHR37844:SF2">
    <property type="entry name" value="SER_THR PROTEIN PHOSPHATASE SUPERFAMILY (AFU_ORTHOLOGUE AFUA_1G14840)"/>
    <property type="match status" value="1"/>
</dbReference>
<dbReference type="Gene3D" id="3.60.21.10">
    <property type="match status" value="1"/>
</dbReference>
<dbReference type="InterPro" id="IPR029052">
    <property type="entry name" value="Metallo-depent_PP-like"/>
</dbReference>
<organism evidence="2 3">
    <name type="scientific">Pigmentiphaga litoralis</name>
    <dbReference type="NCBI Taxonomy" id="516702"/>
    <lineage>
        <taxon>Bacteria</taxon>
        <taxon>Pseudomonadati</taxon>
        <taxon>Pseudomonadota</taxon>
        <taxon>Betaproteobacteria</taxon>
        <taxon>Burkholderiales</taxon>
        <taxon>Alcaligenaceae</taxon>
        <taxon>Pigmentiphaga</taxon>
    </lineage>
</organism>
<dbReference type="SUPFAM" id="SSF56300">
    <property type="entry name" value="Metallo-dependent phosphatases"/>
    <property type="match status" value="1"/>
</dbReference>
<proteinExistence type="predicted"/>
<accession>A0A7Y9J0F2</accession>
<reference evidence="2 3" key="1">
    <citation type="submission" date="2020-07" db="EMBL/GenBank/DDBJ databases">
        <title>Genomic Encyclopedia of Type Strains, Phase IV (KMG-V): Genome sequencing to study the core and pangenomes of soil and plant-associated prokaryotes.</title>
        <authorList>
            <person name="Whitman W."/>
        </authorList>
    </citation>
    <scope>NUCLEOTIDE SEQUENCE [LARGE SCALE GENOMIC DNA]</scope>
    <source>
        <strain evidence="2 3">SAS40</strain>
    </source>
</reference>